<evidence type="ECO:0000313" key="9">
    <source>
        <dbReference type="EMBL" id="GGQ30931.1"/>
    </source>
</evidence>
<dbReference type="InterPro" id="IPR036136">
    <property type="entry name" value="Nit/Sulf_reduc_fer-like_dom_sf"/>
</dbReference>
<evidence type="ECO:0000256" key="3">
    <source>
        <dbReference type="ARBA" id="ARBA00022723"/>
    </source>
</evidence>
<keyword evidence="2" id="KW-0349">Heme</keyword>
<keyword evidence="4" id="KW-0560">Oxidoreductase</keyword>
<evidence type="ECO:0000256" key="6">
    <source>
        <dbReference type="ARBA" id="ARBA00023014"/>
    </source>
</evidence>
<dbReference type="Pfam" id="PF03460">
    <property type="entry name" value="NIR_SIR_ferr"/>
    <property type="match status" value="1"/>
</dbReference>
<accession>A0ABQ2RKE5</accession>
<evidence type="ECO:0000256" key="2">
    <source>
        <dbReference type="ARBA" id="ARBA00022617"/>
    </source>
</evidence>
<dbReference type="SUPFAM" id="SSF55124">
    <property type="entry name" value="Nitrite/Sulfite reductase N-terminal domain-like"/>
    <property type="match status" value="1"/>
</dbReference>
<keyword evidence="6" id="KW-0411">Iron-sulfur</keyword>
<dbReference type="Gene3D" id="3.90.480.10">
    <property type="entry name" value="Sulfite Reductase Hemoprotein,Domain 2"/>
    <property type="match status" value="1"/>
</dbReference>
<feature type="compositionally biased region" description="Basic and acidic residues" evidence="7">
    <location>
        <begin position="1"/>
        <end position="50"/>
    </location>
</feature>
<protein>
    <submittedName>
        <fullName evidence="9">Precorrin-3B synthase</fullName>
    </submittedName>
</protein>
<dbReference type="Gene3D" id="3.30.413.10">
    <property type="entry name" value="Sulfite Reductase Hemoprotein, domain 1"/>
    <property type="match status" value="1"/>
</dbReference>
<keyword evidence="1" id="KW-0004">4Fe-4S</keyword>
<feature type="region of interest" description="Disordered" evidence="7">
    <location>
        <begin position="1"/>
        <end position="54"/>
    </location>
</feature>
<dbReference type="SUPFAM" id="SSF56014">
    <property type="entry name" value="Nitrite and sulphite reductase 4Fe-4S domain-like"/>
    <property type="match status" value="1"/>
</dbReference>
<evidence type="ECO:0000256" key="5">
    <source>
        <dbReference type="ARBA" id="ARBA00023004"/>
    </source>
</evidence>
<proteinExistence type="predicted"/>
<keyword evidence="3" id="KW-0479">Metal-binding</keyword>
<evidence type="ECO:0000256" key="7">
    <source>
        <dbReference type="SAM" id="MobiDB-lite"/>
    </source>
</evidence>
<evidence type="ECO:0000313" key="10">
    <source>
        <dbReference type="Proteomes" id="UP000611554"/>
    </source>
</evidence>
<organism evidence="9 10">
    <name type="scientific">Streptosporangium pseudovulgare</name>
    <dbReference type="NCBI Taxonomy" id="35765"/>
    <lineage>
        <taxon>Bacteria</taxon>
        <taxon>Bacillati</taxon>
        <taxon>Actinomycetota</taxon>
        <taxon>Actinomycetes</taxon>
        <taxon>Streptosporangiales</taxon>
        <taxon>Streptosporangiaceae</taxon>
        <taxon>Streptosporangium</taxon>
    </lineage>
</organism>
<dbReference type="InterPro" id="IPR051329">
    <property type="entry name" value="NIR_SIR_4Fe-4S"/>
</dbReference>
<dbReference type="EMBL" id="BMQJ01000028">
    <property type="protein sequence ID" value="GGQ30931.1"/>
    <property type="molecule type" value="Genomic_DNA"/>
</dbReference>
<gene>
    <name evidence="9" type="primary">cobG</name>
    <name evidence="9" type="ORF">GCM10010140_71310</name>
</gene>
<comment type="caution">
    <text evidence="9">The sequence shown here is derived from an EMBL/GenBank/DDBJ whole genome shotgun (WGS) entry which is preliminary data.</text>
</comment>
<name>A0ABQ2RKE5_9ACTN</name>
<keyword evidence="5" id="KW-0408">Iron</keyword>
<dbReference type="Proteomes" id="UP000611554">
    <property type="component" value="Unassembled WGS sequence"/>
</dbReference>
<keyword evidence="10" id="KW-1185">Reference proteome</keyword>
<dbReference type="PANTHER" id="PTHR32439:SF9">
    <property type="entry name" value="BLR3264 PROTEIN"/>
    <property type="match status" value="1"/>
</dbReference>
<evidence type="ECO:0000259" key="8">
    <source>
        <dbReference type="Pfam" id="PF03460"/>
    </source>
</evidence>
<reference evidence="10" key="1">
    <citation type="journal article" date="2019" name="Int. J. Syst. Evol. Microbiol.">
        <title>The Global Catalogue of Microorganisms (GCM) 10K type strain sequencing project: providing services to taxonomists for standard genome sequencing and annotation.</title>
        <authorList>
            <consortium name="The Broad Institute Genomics Platform"/>
            <consortium name="The Broad Institute Genome Sequencing Center for Infectious Disease"/>
            <person name="Wu L."/>
            <person name="Ma J."/>
        </authorList>
    </citation>
    <scope>NUCLEOTIDE SEQUENCE [LARGE SCALE GENOMIC DNA]</scope>
    <source>
        <strain evidence="10">JCM 3115</strain>
    </source>
</reference>
<feature type="domain" description="Nitrite/Sulfite reductase ferredoxin-like" evidence="8">
    <location>
        <begin position="68"/>
        <end position="112"/>
    </location>
</feature>
<dbReference type="InterPro" id="IPR045854">
    <property type="entry name" value="NO2/SO3_Rdtase_4Fe4S_sf"/>
</dbReference>
<dbReference type="InterPro" id="IPR005117">
    <property type="entry name" value="NiRdtase/SiRdtase_haem-b_fer"/>
</dbReference>
<sequence length="428" mass="44448">MTIRDFPPDGRTARTRPDGAPRPDVRERSGRSDVRERPGGRTGPDGRARPDTCPGTIQVHQAADGPLARVRTPGGILTAPQLRELAGCARDLGSGVIELTSRANVQVRGLRDPAAFAARIAEAGLRPSATHERVRNIVAAPSVDGALVAGLDRSLCARPELAGLPGRFLFALGDTGLVADVASIGGRLLLAGHEVDGVPGTADGLLEAAVAFLRLRTDEWRVSELADGPARIAAELGGTPGAYRPPRPPERPAGLVEALVPLGRLTPEQALALAGLAERAPTLAERAPTLADPAERPPALTGPAGWSVALPGPAGRATAPPGFPGAEVRLSPRRTVLVADRPGAGDALEAAGLVTDPDSPWVGVTACAGRPGCARALADVRADAARWVHRRHTGLPVHWAGCERQCGLPPGRVVRMVATADGYEERHQ</sequence>
<evidence type="ECO:0000256" key="1">
    <source>
        <dbReference type="ARBA" id="ARBA00022485"/>
    </source>
</evidence>
<evidence type="ECO:0000256" key="4">
    <source>
        <dbReference type="ARBA" id="ARBA00023002"/>
    </source>
</evidence>
<dbReference type="PANTHER" id="PTHR32439">
    <property type="entry name" value="FERREDOXIN--NITRITE REDUCTASE, CHLOROPLASTIC"/>
    <property type="match status" value="1"/>
</dbReference>